<dbReference type="Proteomes" id="UP000095751">
    <property type="component" value="Unassembled WGS sequence"/>
</dbReference>
<sequence>MAARLASEELVKELASGRISSFEISENQRAFKMPPYLVYLVGVLIAEEVLYQRKNSVRTIRDERFADFQKQYLASSVRSRDDRRSNSNNSDKETNTLLVEPSPKIFILTAGLHPTKELQAIVNQDLLKKIPVTKISPENDEEEPVSNNKTSPKTTEEVMAMKIQNSIVDSTSTVEEDKSWVEIKKNNCDSSRIKGGSTATINLDCGENKEEVDDMKYSSNSIKTTRSISVTREQTPILHAKENIMINNDDRATSTTDLLPDSQDEKDSSSINKNHPCTENTYSVMKNSNKLPTGSNSSSDNEFRKMNSIELETHDDERVAVLEQNLIDLEQKLTKERIAHTNLIQGLQLRLYISETKLRTYEDALQNHIQAVSTLSCSISTKKISDEELIPSSPSLLSKIIETKSNNNIDDSHLGVNF</sequence>
<feature type="region of interest" description="Disordered" evidence="1">
    <location>
        <begin position="134"/>
        <end position="154"/>
    </location>
</feature>
<feature type="compositionally biased region" description="Polar residues" evidence="1">
    <location>
        <begin position="269"/>
        <end position="300"/>
    </location>
</feature>
<dbReference type="OrthoDB" id="49649at2759"/>
<keyword evidence="3" id="KW-1185">Reference proteome</keyword>
<feature type="compositionally biased region" description="Basic and acidic residues" evidence="1">
    <location>
        <begin position="78"/>
        <end position="94"/>
    </location>
</feature>
<evidence type="ECO:0000256" key="1">
    <source>
        <dbReference type="SAM" id="MobiDB-lite"/>
    </source>
</evidence>
<gene>
    <name evidence="2" type="ORF">FRACYDRAFT_235438</name>
</gene>
<protein>
    <submittedName>
        <fullName evidence="2">Uncharacterized protein</fullName>
    </submittedName>
</protein>
<evidence type="ECO:0000313" key="3">
    <source>
        <dbReference type="Proteomes" id="UP000095751"/>
    </source>
</evidence>
<organism evidence="2 3">
    <name type="scientific">Fragilariopsis cylindrus CCMP1102</name>
    <dbReference type="NCBI Taxonomy" id="635003"/>
    <lineage>
        <taxon>Eukaryota</taxon>
        <taxon>Sar</taxon>
        <taxon>Stramenopiles</taxon>
        <taxon>Ochrophyta</taxon>
        <taxon>Bacillariophyta</taxon>
        <taxon>Bacillariophyceae</taxon>
        <taxon>Bacillariophycidae</taxon>
        <taxon>Bacillariales</taxon>
        <taxon>Bacillariaceae</taxon>
        <taxon>Fragilariopsis</taxon>
    </lineage>
</organism>
<reference evidence="2 3" key="1">
    <citation type="submission" date="2016-09" db="EMBL/GenBank/DDBJ databases">
        <title>Extensive genetic diversity and differential bi-allelic expression allows diatom success in the polar Southern Ocean.</title>
        <authorList>
            <consortium name="DOE Joint Genome Institute"/>
            <person name="Mock T."/>
            <person name="Otillar R.P."/>
            <person name="Strauss J."/>
            <person name="Dupont C."/>
            <person name="Frickenhaus S."/>
            <person name="Maumus F."/>
            <person name="Mcmullan M."/>
            <person name="Sanges R."/>
            <person name="Schmutz J."/>
            <person name="Toseland A."/>
            <person name="Valas R."/>
            <person name="Veluchamy A."/>
            <person name="Ward B.J."/>
            <person name="Allen A."/>
            <person name="Barry K."/>
            <person name="Falciatore A."/>
            <person name="Ferrante M."/>
            <person name="Fortunato A.E."/>
            <person name="Gloeckner G."/>
            <person name="Gruber A."/>
            <person name="Hipkin R."/>
            <person name="Janech M."/>
            <person name="Kroth P."/>
            <person name="Leese F."/>
            <person name="Lindquist E."/>
            <person name="Lyon B.R."/>
            <person name="Martin J."/>
            <person name="Mayer C."/>
            <person name="Parker M."/>
            <person name="Quesneville H."/>
            <person name="Raymond J."/>
            <person name="Uhlig C."/>
            <person name="Valentin K.U."/>
            <person name="Worden A.Z."/>
            <person name="Armbrust E.V."/>
            <person name="Bowler C."/>
            <person name="Green B."/>
            <person name="Moulton V."/>
            <person name="Van Oosterhout C."/>
            <person name="Grigoriev I."/>
        </authorList>
    </citation>
    <scope>NUCLEOTIDE SEQUENCE [LARGE SCALE GENOMIC DNA]</scope>
    <source>
        <strain evidence="2 3">CCMP1102</strain>
    </source>
</reference>
<dbReference type="EMBL" id="KV784355">
    <property type="protein sequence ID" value="OEU19384.1"/>
    <property type="molecule type" value="Genomic_DNA"/>
</dbReference>
<accession>A0A1E7FMN0</accession>
<dbReference type="KEGG" id="fcy:FRACYDRAFT_235438"/>
<feature type="region of interest" description="Disordered" evidence="1">
    <location>
        <begin position="76"/>
        <end position="96"/>
    </location>
</feature>
<dbReference type="AlphaFoldDB" id="A0A1E7FMN0"/>
<dbReference type="InParanoid" id="A0A1E7FMN0"/>
<evidence type="ECO:0000313" key="2">
    <source>
        <dbReference type="EMBL" id="OEU19384.1"/>
    </source>
</evidence>
<feature type="region of interest" description="Disordered" evidence="1">
    <location>
        <begin position="248"/>
        <end position="302"/>
    </location>
</feature>
<proteinExistence type="predicted"/>
<name>A0A1E7FMN0_9STRA</name>